<protein>
    <submittedName>
        <fullName evidence="2">Uncharacterized protein</fullName>
    </submittedName>
</protein>
<keyword evidence="3" id="KW-1185">Reference proteome</keyword>
<dbReference type="EMBL" id="ABCK01000008">
    <property type="protein sequence ID" value="EDM27575.1"/>
    <property type="molecule type" value="Genomic_DNA"/>
</dbReference>
<feature type="transmembrane region" description="Helical" evidence="1">
    <location>
        <begin position="34"/>
        <end position="52"/>
    </location>
</feature>
<dbReference type="RefSeq" id="WP_007278535.1">
    <property type="nucleotide sequence ID" value="NZ_ABCK01000008.1"/>
</dbReference>
<evidence type="ECO:0000256" key="1">
    <source>
        <dbReference type="SAM" id="Phobius"/>
    </source>
</evidence>
<dbReference type="STRING" id="313628.LNTAR_20253"/>
<evidence type="ECO:0000313" key="2">
    <source>
        <dbReference type="EMBL" id="EDM27575.1"/>
    </source>
</evidence>
<reference evidence="2 3" key="1">
    <citation type="journal article" date="2010" name="J. Bacteriol.">
        <title>Genome sequence of Lentisphaera araneosa HTCC2155T, the type species of the order Lentisphaerales in the phylum Lentisphaerae.</title>
        <authorList>
            <person name="Thrash J.C."/>
            <person name="Cho J.C."/>
            <person name="Vergin K.L."/>
            <person name="Morris R.M."/>
            <person name="Giovannoni S.J."/>
        </authorList>
    </citation>
    <scope>NUCLEOTIDE SEQUENCE [LARGE SCALE GENOMIC DNA]</scope>
    <source>
        <strain evidence="2 3">HTCC2155</strain>
    </source>
</reference>
<name>A6DKX3_9BACT</name>
<proteinExistence type="predicted"/>
<evidence type="ECO:0000313" key="3">
    <source>
        <dbReference type="Proteomes" id="UP000004947"/>
    </source>
</evidence>
<keyword evidence="1" id="KW-0472">Membrane</keyword>
<gene>
    <name evidence="2" type="ORF">LNTAR_20253</name>
</gene>
<dbReference type="AlphaFoldDB" id="A6DKX3"/>
<accession>A6DKX3</accession>
<sequence>MATLLVLYLIFGSGMIWGYTKSKKDPRKPIPKLMSIICAVAVVMVAILSPLINAGPDRVAIEDQYRNSRLQKLAADLASQVTGPGKVLVIHSYDVNNERSNQHLQRSLAYLQKGFAGKANIEKLINPAPPSKNPDEMEMMEEVTGEQLQAVLESNADCDVVVFLSSLPYGREQLKAMEIFHMPPKEADKGYVEDSYPEFDEAKLPVVGLSVSSSVRELKSFIKMGRIDSAISWNPSKDFTQVTNPPASEDLNEWFDQRYLLINASNVDALDGQHGNLFVEPKPPKKK</sequence>
<organism evidence="2 3">
    <name type="scientific">Lentisphaera araneosa HTCC2155</name>
    <dbReference type="NCBI Taxonomy" id="313628"/>
    <lineage>
        <taxon>Bacteria</taxon>
        <taxon>Pseudomonadati</taxon>
        <taxon>Lentisphaerota</taxon>
        <taxon>Lentisphaeria</taxon>
        <taxon>Lentisphaerales</taxon>
        <taxon>Lentisphaeraceae</taxon>
        <taxon>Lentisphaera</taxon>
    </lineage>
</organism>
<dbReference type="Proteomes" id="UP000004947">
    <property type="component" value="Unassembled WGS sequence"/>
</dbReference>
<keyword evidence="1" id="KW-1133">Transmembrane helix</keyword>
<keyword evidence="1" id="KW-0812">Transmembrane</keyword>
<comment type="caution">
    <text evidence="2">The sequence shown here is derived from an EMBL/GenBank/DDBJ whole genome shotgun (WGS) entry which is preliminary data.</text>
</comment>